<feature type="transmembrane region" description="Helical" evidence="6">
    <location>
        <begin position="118"/>
        <end position="140"/>
    </location>
</feature>
<accession>A0ABD1N571</accession>
<evidence type="ECO:0000256" key="3">
    <source>
        <dbReference type="ARBA" id="ARBA00022692"/>
    </source>
</evidence>
<evidence type="ECO:0000256" key="4">
    <source>
        <dbReference type="ARBA" id="ARBA00022989"/>
    </source>
</evidence>
<evidence type="ECO:0000313" key="8">
    <source>
        <dbReference type="Proteomes" id="UP001603857"/>
    </source>
</evidence>
<dbReference type="EMBL" id="JBGMDY010000002">
    <property type="protein sequence ID" value="KAL2343239.1"/>
    <property type="molecule type" value="Genomic_DNA"/>
</dbReference>
<evidence type="ECO:0000256" key="1">
    <source>
        <dbReference type="ARBA" id="ARBA00004141"/>
    </source>
</evidence>
<evidence type="ECO:0000256" key="5">
    <source>
        <dbReference type="ARBA" id="ARBA00023136"/>
    </source>
</evidence>
<keyword evidence="5 6" id="KW-0472">Membrane</keyword>
<reference evidence="7 8" key="1">
    <citation type="submission" date="2024-08" db="EMBL/GenBank/DDBJ databases">
        <title>Insights into the chromosomal genome structure of Flemingia macrophylla.</title>
        <authorList>
            <person name="Ding Y."/>
            <person name="Zhao Y."/>
            <person name="Bi W."/>
            <person name="Wu M."/>
            <person name="Zhao G."/>
            <person name="Gong Y."/>
            <person name="Li W."/>
            <person name="Zhang P."/>
        </authorList>
    </citation>
    <scope>NUCLEOTIDE SEQUENCE [LARGE SCALE GENOMIC DNA]</scope>
    <source>
        <strain evidence="7">DYQJB</strain>
        <tissue evidence="7">Leaf</tissue>
    </source>
</reference>
<comment type="similarity">
    <text evidence="2">Belongs to the major facilitator superfamily. Proton-dependent oligopeptide transporter (POT/PTR) (TC 2.A.17) family.</text>
</comment>
<dbReference type="Gene3D" id="1.20.1250.20">
    <property type="entry name" value="MFS general substrate transporter like domains"/>
    <property type="match status" value="1"/>
</dbReference>
<keyword evidence="8" id="KW-1185">Reference proteome</keyword>
<dbReference type="GO" id="GO:0016020">
    <property type="term" value="C:membrane"/>
    <property type="evidence" value="ECO:0007669"/>
    <property type="project" value="UniProtKB-SubCell"/>
</dbReference>
<evidence type="ECO:0000256" key="6">
    <source>
        <dbReference type="SAM" id="Phobius"/>
    </source>
</evidence>
<proteinExistence type="inferred from homology"/>
<dbReference type="AlphaFoldDB" id="A0ABD1N571"/>
<dbReference type="InterPro" id="IPR000109">
    <property type="entry name" value="POT_fam"/>
</dbReference>
<evidence type="ECO:0000256" key="2">
    <source>
        <dbReference type="ARBA" id="ARBA00005982"/>
    </source>
</evidence>
<organism evidence="7 8">
    <name type="scientific">Flemingia macrophylla</name>
    <dbReference type="NCBI Taxonomy" id="520843"/>
    <lineage>
        <taxon>Eukaryota</taxon>
        <taxon>Viridiplantae</taxon>
        <taxon>Streptophyta</taxon>
        <taxon>Embryophyta</taxon>
        <taxon>Tracheophyta</taxon>
        <taxon>Spermatophyta</taxon>
        <taxon>Magnoliopsida</taxon>
        <taxon>eudicotyledons</taxon>
        <taxon>Gunneridae</taxon>
        <taxon>Pentapetalae</taxon>
        <taxon>rosids</taxon>
        <taxon>fabids</taxon>
        <taxon>Fabales</taxon>
        <taxon>Fabaceae</taxon>
        <taxon>Papilionoideae</taxon>
        <taxon>50 kb inversion clade</taxon>
        <taxon>NPAAA clade</taxon>
        <taxon>indigoferoid/millettioid clade</taxon>
        <taxon>Phaseoleae</taxon>
        <taxon>Flemingia</taxon>
    </lineage>
</organism>
<sequence>MFDWGELFSMHGLVLLTAQAHFSSLKPPVCNVFKKDSHCEKLSGNQEAFLYVSLFLLARGSAGFKASLPSHGADQFDERDPKEARHLSTYFNVLLFALCIGGIVSLILNVGIQFRRGWAWSFGASTIEILLSTLIFALALPLYRIHDAQRTNAIIEIIQVQPLHTLQ</sequence>
<dbReference type="InterPro" id="IPR036259">
    <property type="entry name" value="MFS_trans_sf"/>
</dbReference>
<keyword evidence="3 6" id="KW-0812">Transmembrane</keyword>
<dbReference type="PANTHER" id="PTHR11654">
    <property type="entry name" value="OLIGOPEPTIDE TRANSPORTER-RELATED"/>
    <property type="match status" value="1"/>
</dbReference>
<dbReference type="Proteomes" id="UP001603857">
    <property type="component" value="Unassembled WGS sequence"/>
</dbReference>
<comment type="caution">
    <text evidence="7">The sequence shown here is derived from an EMBL/GenBank/DDBJ whole genome shotgun (WGS) entry which is preliminary data.</text>
</comment>
<dbReference type="SUPFAM" id="SSF103473">
    <property type="entry name" value="MFS general substrate transporter"/>
    <property type="match status" value="1"/>
</dbReference>
<protein>
    <submittedName>
        <fullName evidence="7">Uncharacterized protein</fullName>
    </submittedName>
</protein>
<comment type="subcellular location">
    <subcellularLocation>
        <location evidence="1">Membrane</location>
        <topology evidence="1">Multi-pass membrane protein</topology>
    </subcellularLocation>
</comment>
<gene>
    <name evidence="7" type="ORF">Fmac_004524</name>
</gene>
<feature type="transmembrane region" description="Helical" evidence="6">
    <location>
        <begin position="89"/>
        <end position="112"/>
    </location>
</feature>
<keyword evidence="4 6" id="KW-1133">Transmembrane helix</keyword>
<name>A0ABD1N571_9FABA</name>
<evidence type="ECO:0000313" key="7">
    <source>
        <dbReference type="EMBL" id="KAL2343239.1"/>
    </source>
</evidence>
<dbReference type="Pfam" id="PF00854">
    <property type="entry name" value="PTR2"/>
    <property type="match status" value="1"/>
</dbReference>